<protein>
    <recommendedName>
        <fullName evidence="11">Aminopeptidase</fullName>
        <ecNumber evidence="11">3.4.11.-</ecNumber>
    </recommendedName>
</protein>
<evidence type="ECO:0000256" key="3">
    <source>
        <dbReference type="ARBA" id="ARBA00022670"/>
    </source>
</evidence>
<comment type="cofactor">
    <cofactor evidence="9 11">
        <name>Zn(2+)</name>
        <dbReference type="ChEBI" id="CHEBI:29105"/>
    </cofactor>
    <text evidence="9 11">Binds 1 zinc ion per subunit.</text>
</comment>
<feature type="binding site" evidence="9">
    <location>
        <position position="324"/>
    </location>
    <ligand>
        <name>Zn(2+)</name>
        <dbReference type="ChEBI" id="CHEBI:29105"/>
        <note>catalytic</note>
    </ligand>
</feature>
<feature type="domain" description="Peptidase M1 membrane alanine aminopeptidase" evidence="12">
    <location>
        <begin position="249"/>
        <end position="465"/>
    </location>
</feature>
<accession>A0AAF0AWN9</accession>
<evidence type="ECO:0000256" key="6">
    <source>
        <dbReference type="ARBA" id="ARBA00022833"/>
    </source>
</evidence>
<dbReference type="KEGG" id="som:SOMG_03220"/>
<comment type="similarity">
    <text evidence="1 11">Belongs to the peptidase M1 family.</text>
</comment>
<feature type="site" description="Transition state stabilizer" evidence="10">
    <location>
        <position position="406"/>
    </location>
</feature>
<dbReference type="InterPro" id="IPR042097">
    <property type="entry name" value="Aminopeptidase_N-like_N_sf"/>
</dbReference>
<evidence type="ECO:0000256" key="1">
    <source>
        <dbReference type="ARBA" id="ARBA00010136"/>
    </source>
</evidence>
<keyword evidence="6 9" id="KW-0862">Zinc</keyword>
<dbReference type="SUPFAM" id="SSF55486">
    <property type="entry name" value="Metalloproteases ('zincins'), catalytic domain"/>
    <property type="match status" value="1"/>
</dbReference>
<dbReference type="InterPro" id="IPR045357">
    <property type="entry name" value="Aminopeptidase_N-like_N"/>
</dbReference>
<dbReference type="GO" id="GO:0042277">
    <property type="term" value="F:peptide binding"/>
    <property type="evidence" value="ECO:0007669"/>
    <property type="project" value="TreeGrafter"/>
</dbReference>
<keyword evidence="3 11" id="KW-0645">Protease</keyword>
<keyword evidence="5 11" id="KW-0378">Hydrolase</keyword>
<dbReference type="SUPFAM" id="SSF63737">
    <property type="entry name" value="Leukotriene A4 hydrolase N-terminal domain"/>
    <property type="match status" value="1"/>
</dbReference>
<dbReference type="FunFam" id="2.60.40.1730:FF:000002">
    <property type="entry name" value="Aminopeptidase"/>
    <property type="match status" value="1"/>
</dbReference>
<dbReference type="PRINTS" id="PR00756">
    <property type="entry name" value="ALADIPTASE"/>
</dbReference>
<dbReference type="InterPro" id="IPR050344">
    <property type="entry name" value="Peptidase_M1_aminopeptidases"/>
</dbReference>
<evidence type="ECO:0000256" key="9">
    <source>
        <dbReference type="PIRSR" id="PIRSR634016-3"/>
    </source>
</evidence>
<dbReference type="Pfam" id="PF17900">
    <property type="entry name" value="Peptidase_M1_N"/>
    <property type="match status" value="1"/>
</dbReference>
<organism evidence="15 16">
    <name type="scientific">Schizosaccharomyces osmophilus</name>
    <dbReference type="NCBI Taxonomy" id="2545709"/>
    <lineage>
        <taxon>Eukaryota</taxon>
        <taxon>Fungi</taxon>
        <taxon>Dikarya</taxon>
        <taxon>Ascomycota</taxon>
        <taxon>Taphrinomycotina</taxon>
        <taxon>Schizosaccharomycetes</taxon>
        <taxon>Schizosaccharomycetales</taxon>
        <taxon>Schizosaccharomycetaceae</taxon>
        <taxon>Schizosaccharomyces</taxon>
    </lineage>
</organism>
<dbReference type="EMBL" id="CP115612">
    <property type="protein sequence ID" value="WBW73593.1"/>
    <property type="molecule type" value="Genomic_DNA"/>
</dbReference>
<gene>
    <name evidence="15" type="primary">ape2</name>
    <name evidence="15" type="ORF">SOMG_03220</name>
</gene>
<keyword evidence="16" id="KW-1185">Reference proteome</keyword>
<proteinExistence type="inferred from homology"/>
<dbReference type="PANTHER" id="PTHR11533">
    <property type="entry name" value="PROTEASE M1 ZINC METALLOPROTEASE"/>
    <property type="match status" value="1"/>
</dbReference>
<dbReference type="GO" id="GO:0043171">
    <property type="term" value="P:peptide catabolic process"/>
    <property type="evidence" value="ECO:0007669"/>
    <property type="project" value="TreeGrafter"/>
</dbReference>
<evidence type="ECO:0000256" key="8">
    <source>
        <dbReference type="PIRSR" id="PIRSR634016-1"/>
    </source>
</evidence>
<dbReference type="FunFam" id="2.60.40.1910:FF:000004">
    <property type="entry name" value="Aminopeptidase"/>
    <property type="match status" value="1"/>
</dbReference>
<evidence type="ECO:0000313" key="15">
    <source>
        <dbReference type="EMBL" id="WBW73593.1"/>
    </source>
</evidence>
<dbReference type="AlphaFoldDB" id="A0AAF0AWN9"/>
<dbReference type="RefSeq" id="XP_056037836.1">
    <property type="nucleotide sequence ID" value="XM_056182011.1"/>
</dbReference>
<evidence type="ECO:0000256" key="10">
    <source>
        <dbReference type="PIRSR" id="PIRSR634016-4"/>
    </source>
</evidence>
<reference evidence="15 16" key="1">
    <citation type="journal article" date="2023" name="G3 (Bethesda)">
        <title>A high-quality reference genome for the fission yeast Schizosaccharomyces osmophilus.</title>
        <authorList>
            <person name="Jia G.S."/>
            <person name="Zhang W.C."/>
            <person name="Liang Y."/>
            <person name="Liu X.H."/>
            <person name="Rhind N."/>
            <person name="Pidoux A."/>
            <person name="Brysch-Herzberg M."/>
            <person name="Du L.L."/>
        </authorList>
    </citation>
    <scope>NUCLEOTIDE SEQUENCE [LARGE SCALE GENOMIC DNA]</scope>
    <source>
        <strain evidence="15 16">CBS 15793</strain>
    </source>
</reference>
<dbReference type="InterPro" id="IPR014782">
    <property type="entry name" value="Peptidase_M1_dom"/>
</dbReference>
<feature type="domain" description="ERAP1-like C-terminal" evidence="13">
    <location>
        <begin position="545"/>
        <end position="862"/>
    </location>
</feature>
<evidence type="ECO:0000256" key="5">
    <source>
        <dbReference type="ARBA" id="ARBA00022801"/>
    </source>
</evidence>
<dbReference type="GO" id="GO:0005737">
    <property type="term" value="C:cytoplasm"/>
    <property type="evidence" value="ECO:0007669"/>
    <property type="project" value="TreeGrafter"/>
</dbReference>
<dbReference type="InterPro" id="IPR024571">
    <property type="entry name" value="ERAP1-like_C_dom"/>
</dbReference>
<dbReference type="Pfam" id="PF01433">
    <property type="entry name" value="Peptidase_M1"/>
    <property type="match status" value="1"/>
</dbReference>
<keyword evidence="7 11" id="KW-0482">Metalloprotease</keyword>
<dbReference type="GeneID" id="80876700"/>
<feature type="domain" description="Aminopeptidase N-like N-terminal" evidence="14">
    <location>
        <begin position="29"/>
        <end position="210"/>
    </location>
</feature>
<name>A0AAF0AWN9_9SCHI</name>
<dbReference type="GO" id="GO:0006508">
    <property type="term" value="P:proteolysis"/>
    <property type="evidence" value="ECO:0007669"/>
    <property type="project" value="UniProtKB-KW"/>
</dbReference>
<dbReference type="CDD" id="cd09601">
    <property type="entry name" value="M1_APN-Q_like"/>
    <property type="match status" value="1"/>
</dbReference>
<dbReference type="Gene3D" id="2.60.40.1730">
    <property type="entry name" value="tricorn interacting facor f3 domain"/>
    <property type="match status" value="1"/>
</dbReference>
<dbReference type="EC" id="3.4.11.-" evidence="11"/>
<dbReference type="FunFam" id="1.25.50.20:FF:000002">
    <property type="entry name" value="Aminopeptidase"/>
    <property type="match status" value="1"/>
</dbReference>
<sequence length="886" mass="100007">MQVTVPSSGSASASLAKDDNRSVLPTNVKPIHYDLSLYPDLETFAYGGNVNVSLDVIEDSDTITLHGINLRILSAALEWGHQTIWTDNVTYKDERIVLQFSSIVPANSVAVLKLAFTGVISKGMEGFYRSSYVDADGNTKYLATTQMEPTSARRAFPCWDEPALKATFSIDITAKSNYTILSNMNISEEVIKDDVKTARFAKTCRMSTYLLAWIVAELEYVECFTPGKHCPRLPVRVYTTPGFAQQGKFAADLGAKTIDFFSGAFNEAYPLPKCDMVAIPDFEAGAMENWGLITYRLSAILVSEDSAATVIQRVAEVVQHELAHQWFGNLVTMQFWDGLWLNEGFATWMSWFSCHNFYPEWKVWESYVTDELQSALALDALRSSHPIEVPIMHEYEINQIFDAISYSKGSCVIRMISKYVGEDVFIRGIQKYISRHRYNNTVTEDLWAALSEESGQDISTMMKCWTKFTGYPVISISETKEGKLRIEQHRFLSTGDVSPEDDKTLYWVPLKLKTIKDGKPTVDEKIVLTERSVELPLSQESHGAYKLNSEQSGIYRVQYTTDHLKRLAKVAVEKPEFLSVEDRAGLIADVASLSRAGYGHVSSTLDLAKTWKEEPSFVVFTEILARLNGIKSTLRFEKPEIVDALKKFILEISSVKAHKLGWSFDSSDDHISRQFKSTVFGFAGVNGDKKVVSDAIRMFEAYAAGDQKAINDNLRSSVFIIAVRHGEPKCWDQLLDIYKKSNDPYVRTNCLRAFGYTENDAYIEKTLQLALDPIVKEQDLYLVLSSLSSHKKGVVTMWKFATTHWEQLLKRLPIAGTMRGHIVRIITGGFTHKSDIDTIKKFFANQDIKLYERALQQSLDSISSSSSFIEKSLNDITEWLKINNYV</sequence>
<feature type="active site" description="Proton acceptor" evidence="8">
    <location>
        <position position="321"/>
    </location>
</feature>
<evidence type="ECO:0000313" key="16">
    <source>
        <dbReference type="Proteomes" id="UP001212411"/>
    </source>
</evidence>
<dbReference type="Proteomes" id="UP001212411">
    <property type="component" value="Chromosome 2"/>
</dbReference>
<dbReference type="InterPro" id="IPR034016">
    <property type="entry name" value="M1_APN-typ"/>
</dbReference>
<dbReference type="InterPro" id="IPR001930">
    <property type="entry name" value="Peptidase_M1"/>
</dbReference>
<dbReference type="Pfam" id="PF11838">
    <property type="entry name" value="ERAP1_C"/>
    <property type="match status" value="1"/>
</dbReference>
<dbReference type="Gene3D" id="1.10.390.10">
    <property type="entry name" value="Neutral Protease Domain 2"/>
    <property type="match status" value="1"/>
</dbReference>
<dbReference type="PANTHER" id="PTHR11533:SF174">
    <property type="entry name" value="PUROMYCIN-SENSITIVE AMINOPEPTIDASE-RELATED"/>
    <property type="match status" value="1"/>
</dbReference>
<dbReference type="InterPro" id="IPR027268">
    <property type="entry name" value="Peptidase_M4/M1_CTD_sf"/>
</dbReference>
<dbReference type="FunFam" id="1.10.390.10:FF:000001">
    <property type="entry name" value="Aminopeptidase"/>
    <property type="match status" value="1"/>
</dbReference>
<evidence type="ECO:0000256" key="11">
    <source>
        <dbReference type="RuleBase" id="RU364040"/>
    </source>
</evidence>
<dbReference type="Gene3D" id="1.25.50.20">
    <property type="match status" value="1"/>
</dbReference>
<keyword evidence="2 11" id="KW-0031">Aminopeptidase</keyword>
<feature type="binding site" evidence="9">
    <location>
        <position position="320"/>
    </location>
    <ligand>
        <name>Zn(2+)</name>
        <dbReference type="ChEBI" id="CHEBI:29105"/>
        <note>catalytic</note>
    </ligand>
</feature>
<evidence type="ECO:0000256" key="4">
    <source>
        <dbReference type="ARBA" id="ARBA00022723"/>
    </source>
</evidence>
<evidence type="ECO:0000259" key="13">
    <source>
        <dbReference type="Pfam" id="PF11838"/>
    </source>
</evidence>
<evidence type="ECO:0000256" key="2">
    <source>
        <dbReference type="ARBA" id="ARBA00022438"/>
    </source>
</evidence>
<dbReference type="GO" id="GO:0008270">
    <property type="term" value="F:zinc ion binding"/>
    <property type="evidence" value="ECO:0007669"/>
    <property type="project" value="UniProtKB-UniRule"/>
</dbReference>
<evidence type="ECO:0000259" key="14">
    <source>
        <dbReference type="Pfam" id="PF17900"/>
    </source>
</evidence>
<feature type="binding site" evidence="9">
    <location>
        <position position="343"/>
    </location>
    <ligand>
        <name>Zn(2+)</name>
        <dbReference type="ChEBI" id="CHEBI:29105"/>
        <note>catalytic</note>
    </ligand>
</feature>
<evidence type="ECO:0000256" key="7">
    <source>
        <dbReference type="ARBA" id="ARBA00023049"/>
    </source>
</evidence>
<evidence type="ECO:0000259" key="12">
    <source>
        <dbReference type="Pfam" id="PF01433"/>
    </source>
</evidence>
<keyword evidence="4 9" id="KW-0479">Metal-binding</keyword>
<dbReference type="Gene3D" id="2.60.40.1910">
    <property type="match status" value="1"/>
</dbReference>
<dbReference type="GO" id="GO:0016020">
    <property type="term" value="C:membrane"/>
    <property type="evidence" value="ECO:0007669"/>
    <property type="project" value="TreeGrafter"/>
</dbReference>
<dbReference type="GO" id="GO:0070006">
    <property type="term" value="F:metalloaminopeptidase activity"/>
    <property type="evidence" value="ECO:0007669"/>
    <property type="project" value="TreeGrafter"/>
</dbReference>